<dbReference type="NCBIfam" id="TIGR00492">
    <property type="entry name" value="alr"/>
    <property type="match status" value="1"/>
</dbReference>
<dbReference type="InterPro" id="IPR009006">
    <property type="entry name" value="Ala_racemase/Decarboxylase_C"/>
</dbReference>
<dbReference type="AlphaFoldDB" id="A0A1V2DNS3"/>
<evidence type="ECO:0000313" key="9">
    <source>
        <dbReference type="EMBL" id="ONF42179.1"/>
    </source>
</evidence>
<feature type="domain" description="Alanine racemase C-terminal" evidence="8">
    <location>
        <begin position="234"/>
        <end position="357"/>
    </location>
</feature>
<dbReference type="InterPro" id="IPR000821">
    <property type="entry name" value="Ala_racemase"/>
</dbReference>
<reference evidence="9 10" key="1">
    <citation type="submission" date="2016-12" db="EMBL/GenBank/DDBJ databases">
        <title>Marinobacter lutaoensis whole genome sequencing.</title>
        <authorList>
            <person name="Verma A."/>
            <person name="Krishnamurthi S."/>
        </authorList>
    </citation>
    <scope>NUCLEOTIDE SEQUENCE [LARGE SCALE GENOMIC DNA]</scope>
    <source>
        <strain evidence="9 10">T5054</strain>
    </source>
</reference>
<keyword evidence="10" id="KW-1185">Reference proteome</keyword>
<dbReference type="PANTHER" id="PTHR30511:SF0">
    <property type="entry name" value="ALANINE RACEMASE, CATABOLIC-RELATED"/>
    <property type="match status" value="1"/>
</dbReference>
<organism evidence="9 10">
    <name type="scientific">Marinobacter lutaoensis</name>
    <dbReference type="NCBI Taxonomy" id="135739"/>
    <lineage>
        <taxon>Bacteria</taxon>
        <taxon>Pseudomonadati</taxon>
        <taxon>Pseudomonadota</taxon>
        <taxon>Gammaproteobacteria</taxon>
        <taxon>Pseudomonadales</taxon>
        <taxon>Marinobacteraceae</taxon>
        <taxon>Marinobacter</taxon>
    </lineage>
</organism>
<feature type="binding site" evidence="5 7">
    <location>
        <position position="303"/>
    </location>
    <ligand>
        <name>substrate</name>
    </ligand>
</feature>
<dbReference type="GO" id="GO:0030632">
    <property type="term" value="P:D-alanine biosynthetic process"/>
    <property type="evidence" value="ECO:0007669"/>
    <property type="project" value="UniProtKB-UniRule"/>
</dbReference>
<dbReference type="PRINTS" id="PR00992">
    <property type="entry name" value="ALARACEMASE"/>
</dbReference>
<dbReference type="Pfam" id="PF00842">
    <property type="entry name" value="Ala_racemase_C"/>
    <property type="match status" value="1"/>
</dbReference>
<protein>
    <recommendedName>
        <fullName evidence="5">Alanine racemase</fullName>
        <ecNumber evidence="5">5.1.1.1</ecNumber>
    </recommendedName>
</protein>
<dbReference type="OrthoDB" id="9813814at2"/>
<dbReference type="Proteomes" id="UP000189339">
    <property type="component" value="Unassembled WGS sequence"/>
</dbReference>
<dbReference type="PANTHER" id="PTHR30511">
    <property type="entry name" value="ALANINE RACEMASE"/>
    <property type="match status" value="1"/>
</dbReference>
<dbReference type="CDD" id="cd06827">
    <property type="entry name" value="PLPDE_III_AR_proteobact"/>
    <property type="match status" value="1"/>
</dbReference>
<evidence type="ECO:0000256" key="7">
    <source>
        <dbReference type="PIRSR" id="PIRSR600821-52"/>
    </source>
</evidence>
<dbReference type="Gene3D" id="2.40.37.10">
    <property type="entry name" value="Lyase, Ornithine Decarboxylase, Chain A, domain 1"/>
    <property type="match status" value="1"/>
</dbReference>
<keyword evidence="4 5" id="KW-0413">Isomerase</keyword>
<accession>A0A1V2DNS3</accession>
<comment type="catalytic activity">
    <reaction evidence="1 5">
        <text>L-alanine = D-alanine</text>
        <dbReference type="Rhea" id="RHEA:20249"/>
        <dbReference type="ChEBI" id="CHEBI:57416"/>
        <dbReference type="ChEBI" id="CHEBI:57972"/>
        <dbReference type="EC" id="5.1.1.1"/>
    </reaction>
</comment>
<feature type="binding site" evidence="5 7">
    <location>
        <position position="131"/>
    </location>
    <ligand>
        <name>substrate</name>
    </ligand>
</feature>
<evidence type="ECO:0000256" key="5">
    <source>
        <dbReference type="HAMAP-Rule" id="MF_01201"/>
    </source>
</evidence>
<dbReference type="EMBL" id="MSCW01000012">
    <property type="protein sequence ID" value="ONF42179.1"/>
    <property type="molecule type" value="Genomic_DNA"/>
</dbReference>
<dbReference type="InterPro" id="IPR020622">
    <property type="entry name" value="Ala_racemase_pyridoxalP-BS"/>
</dbReference>
<dbReference type="GO" id="GO:0030170">
    <property type="term" value="F:pyridoxal phosphate binding"/>
    <property type="evidence" value="ECO:0007669"/>
    <property type="project" value="UniProtKB-UniRule"/>
</dbReference>
<dbReference type="SUPFAM" id="SSF51419">
    <property type="entry name" value="PLP-binding barrel"/>
    <property type="match status" value="1"/>
</dbReference>
<dbReference type="InterPro" id="IPR029066">
    <property type="entry name" value="PLP-binding_barrel"/>
</dbReference>
<dbReference type="PROSITE" id="PS00395">
    <property type="entry name" value="ALANINE_RACEMASE"/>
    <property type="match status" value="1"/>
</dbReference>
<dbReference type="HAMAP" id="MF_01201">
    <property type="entry name" value="Ala_racemase"/>
    <property type="match status" value="1"/>
</dbReference>
<dbReference type="GO" id="GO:0008784">
    <property type="term" value="F:alanine racemase activity"/>
    <property type="evidence" value="ECO:0007669"/>
    <property type="project" value="UniProtKB-UniRule"/>
</dbReference>
<feature type="active site" description="Proton acceptor; specific for L-alanine" evidence="5">
    <location>
        <position position="255"/>
    </location>
</feature>
<dbReference type="FunFam" id="3.20.20.10:FF:000002">
    <property type="entry name" value="Alanine racemase"/>
    <property type="match status" value="1"/>
</dbReference>
<dbReference type="SUPFAM" id="SSF50621">
    <property type="entry name" value="Alanine racemase C-terminal domain-like"/>
    <property type="match status" value="1"/>
</dbReference>
<proteinExistence type="inferred from homology"/>
<evidence type="ECO:0000256" key="4">
    <source>
        <dbReference type="ARBA" id="ARBA00023235"/>
    </source>
</evidence>
<feature type="modified residue" description="N6-(pyridoxal phosphate)lysine" evidence="5 6">
    <location>
        <position position="35"/>
    </location>
</feature>
<evidence type="ECO:0000256" key="1">
    <source>
        <dbReference type="ARBA" id="ARBA00000316"/>
    </source>
</evidence>
<comment type="function">
    <text evidence="5">Catalyzes the interconversion of L-alanine and D-alanine. May also act on other amino acids.</text>
</comment>
<dbReference type="Gene3D" id="3.20.20.10">
    <property type="entry name" value="Alanine racemase"/>
    <property type="match status" value="1"/>
</dbReference>
<name>A0A1V2DNS3_9GAMM</name>
<feature type="active site" description="Proton acceptor; specific for D-alanine" evidence="5">
    <location>
        <position position="35"/>
    </location>
</feature>
<dbReference type="InterPro" id="IPR011079">
    <property type="entry name" value="Ala_racemase_C"/>
</dbReference>
<comment type="caution">
    <text evidence="9">The sequence shown here is derived from an EMBL/GenBank/DDBJ whole genome shotgun (WGS) entry which is preliminary data.</text>
</comment>
<comment type="pathway">
    <text evidence="5">Amino-acid biosynthesis; D-alanine biosynthesis; D-alanine from L-alanine: step 1/1.</text>
</comment>
<comment type="cofactor">
    <cofactor evidence="2 5 6">
        <name>pyridoxal 5'-phosphate</name>
        <dbReference type="ChEBI" id="CHEBI:597326"/>
    </cofactor>
</comment>
<dbReference type="InterPro" id="IPR001608">
    <property type="entry name" value="Ala_racemase_N"/>
</dbReference>
<dbReference type="GO" id="GO:0005829">
    <property type="term" value="C:cytosol"/>
    <property type="evidence" value="ECO:0007669"/>
    <property type="project" value="TreeGrafter"/>
</dbReference>
<gene>
    <name evidence="9" type="ORF">BTO32_16555</name>
</gene>
<dbReference type="UniPathway" id="UPA00042">
    <property type="reaction ID" value="UER00497"/>
</dbReference>
<evidence type="ECO:0000259" key="8">
    <source>
        <dbReference type="SMART" id="SM01005"/>
    </source>
</evidence>
<sequence length="358" mass="39214">MARPATVTIDLDAIAHNYRVAKSQAPARKALAVVKANAYGHGAIDVARKLETEADGFAVACIEEALELREAGIRNPILLLEGFFQADELADIGRHDLWTVVHNQAQLDAIARADLSAPLNVWLKLDTGMHRLGFAPDAYRAAYRRLKALPQVRSLTLMSHFTSAEDPASPATRHQLERFERVSRDCPSPRSFANSAATMTLPEAHHDWQRPGIILYGASPFVADPEVQAQLKPAMTLTSEVIAVRELRPGEAIGYNGTWVCEAPTRVGTVAMGYADGYPRQARNGTPVLVNGQRSRLLGRVSMDMLMVDLTGLEAGVGSSVEFWGRNLLANEVAPWCDTIAYTLFTGITRRVHRRVLG</sequence>
<evidence type="ECO:0000256" key="6">
    <source>
        <dbReference type="PIRSR" id="PIRSR600821-50"/>
    </source>
</evidence>
<dbReference type="EC" id="5.1.1.1" evidence="5"/>
<evidence type="ECO:0000256" key="3">
    <source>
        <dbReference type="ARBA" id="ARBA00022898"/>
    </source>
</evidence>
<dbReference type="Pfam" id="PF01168">
    <property type="entry name" value="Ala_racemase_N"/>
    <property type="match status" value="1"/>
</dbReference>
<dbReference type="STRING" id="135739.BTO32_16555"/>
<evidence type="ECO:0000256" key="2">
    <source>
        <dbReference type="ARBA" id="ARBA00001933"/>
    </source>
</evidence>
<keyword evidence="3 5" id="KW-0663">Pyridoxal phosphate</keyword>
<dbReference type="RefSeq" id="WP_076725771.1">
    <property type="nucleotide sequence ID" value="NZ_MSCW01000012.1"/>
</dbReference>
<dbReference type="SMART" id="SM01005">
    <property type="entry name" value="Ala_racemase_C"/>
    <property type="match status" value="1"/>
</dbReference>
<evidence type="ECO:0000313" key="10">
    <source>
        <dbReference type="Proteomes" id="UP000189339"/>
    </source>
</evidence>
<comment type="similarity">
    <text evidence="5">Belongs to the alanine racemase family.</text>
</comment>